<dbReference type="EMBL" id="CP141614">
    <property type="protein sequence ID" value="WRP13627.1"/>
    <property type="molecule type" value="Genomic_DNA"/>
</dbReference>
<name>A0ABZ1BNC0_9FIRM</name>
<reference evidence="2" key="1">
    <citation type="submission" date="2023-12" db="EMBL/GenBank/DDBJ databases">
        <title>Novel isolates from deep terrestrial aquifers shed light on the physiology and ecology of the class Limnochordia.</title>
        <authorList>
            <person name="Karnachuk O.V."/>
            <person name="Lukina A.P."/>
            <person name="Avakyan M.R."/>
            <person name="Kadnikov V."/>
            <person name="Begmatov S."/>
            <person name="Beletsky A.V."/>
            <person name="Mardanov A.V."/>
            <person name="Ravin N.V."/>
        </authorList>
    </citation>
    <scope>NUCLEOTIDE SEQUENCE [LARGE SCALE GENOMIC DNA]</scope>
    <source>
        <strain evidence="2">LN</strain>
    </source>
</reference>
<evidence type="ECO:0000313" key="1">
    <source>
        <dbReference type="EMBL" id="WRP13627.1"/>
    </source>
</evidence>
<sequence length="41" mass="4247">MGSGPVVAVWGSTEATVGAVLEALMARGARTTPGWRRHPGR</sequence>
<keyword evidence="2" id="KW-1185">Reference proteome</keyword>
<dbReference type="RefSeq" id="WP_324667872.1">
    <property type="nucleotide sequence ID" value="NZ_CP141614.1"/>
</dbReference>
<protein>
    <submittedName>
        <fullName evidence="1">Uncharacterized protein</fullName>
    </submittedName>
</protein>
<accession>A0ABZ1BNC0</accession>
<organism evidence="1 2">
    <name type="scientific">Geochorda subterranea</name>
    <dbReference type="NCBI Taxonomy" id="3109564"/>
    <lineage>
        <taxon>Bacteria</taxon>
        <taxon>Bacillati</taxon>
        <taxon>Bacillota</taxon>
        <taxon>Limnochordia</taxon>
        <taxon>Limnochordales</taxon>
        <taxon>Geochordaceae</taxon>
        <taxon>Geochorda</taxon>
    </lineage>
</organism>
<gene>
    <name evidence="1" type="ORF">VLY81_09210</name>
</gene>
<proteinExistence type="predicted"/>
<evidence type="ECO:0000313" key="2">
    <source>
        <dbReference type="Proteomes" id="UP001333102"/>
    </source>
</evidence>
<dbReference type="Proteomes" id="UP001333102">
    <property type="component" value="Chromosome"/>
</dbReference>